<dbReference type="Proteomes" id="UP000008281">
    <property type="component" value="Unassembled WGS sequence"/>
</dbReference>
<dbReference type="InterPro" id="IPR000609">
    <property type="entry name" value="7TM_GPCR_serpentine_rcpt_Srg"/>
</dbReference>
<comment type="similarity">
    <text evidence="2 6">Belongs to the nematode receptor-like protein srg family.</text>
</comment>
<dbReference type="GO" id="GO:0007606">
    <property type="term" value="P:sensory perception of chemical stimulus"/>
    <property type="evidence" value="ECO:0007669"/>
    <property type="project" value="UniProtKB-UniRule"/>
</dbReference>
<reference evidence="7" key="1">
    <citation type="submission" date="2007-07" db="EMBL/GenBank/DDBJ databases">
        <title>PCAP assembly of the Caenorhabditis remanei genome.</title>
        <authorList>
            <consortium name="The Caenorhabditis remanei Sequencing Consortium"/>
            <person name="Wilson R.K."/>
        </authorList>
    </citation>
    <scope>NUCLEOTIDE SEQUENCE [LARGE SCALE GENOMIC DNA]</scope>
    <source>
        <strain evidence="7">PB4641</strain>
    </source>
</reference>
<evidence type="ECO:0000256" key="1">
    <source>
        <dbReference type="ARBA" id="ARBA00004141"/>
    </source>
</evidence>
<dbReference type="Pfam" id="PF02118">
    <property type="entry name" value="Srg"/>
    <property type="match status" value="1"/>
</dbReference>
<keyword evidence="8" id="KW-1185">Reference proteome</keyword>
<dbReference type="OrthoDB" id="5868085at2759"/>
<feature type="transmembrane region" description="Helical" evidence="6">
    <location>
        <begin position="6"/>
        <end position="25"/>
    </location>
</feature>
<dbReference type="eggNOG" id="ENOG502TITX">
    <property type="taxonomic scope" value="Eukaryota"/>
</dbReference>
<dbReference type="EMBL" id="DS268407">
    <property type="protein sequence ID" value="EFO82412.1"/>
    <property type="molecule type" value="Genomic_DNA"/>
</dbReference>
<feature type="transmembrane region" description="Helical" evidence="6">
    <location>
        <begin position="37"/>
        <end position="59"/>
    </location>
</feature>
<keyword evidence="3 6" id="KW-0812">Transmembrane</keyword>
<dbReference type="GO" id="GO:0004888">
    <property type="term" value="F:transmembrane signaling receptor activity"/>
    <property type="evidence" value="ECO:0007669"/>
    <property type="project" value="InterPro"/>
</dbReference>
<dbReference type="GO" id="GO:0016020">
    <property type="term" value="C:membrane"/>
    <property type="evidence" value="ECO:0007669"/>
    <property type="project" value="UniProtKB-SubCell"/>
</dbReference>
<evidence type="ECO:0000256" key="2">
    <source>
        <dbReference type="ARBA" id="ARBA00005692"/>
    </source>
</evidence>
<keyword evidence="5 6" id="KW-0472">Membrane</keyword>
<feature type="transmembrane region" description="Helical" evidence="6">
    <location>
        <begin position="79"/>
        <end position="105"/>
    </location>
</feature>
<evidence type="ECO:0000256" key="3">
    <source>
        <dbReference type="ARBA" id="ARBA00022692"/>
    </source>
</evidence>
<protein>
    <recommendedName>
        <fullName evidence="6">Serpentine receptor class gamma</fullName>
    </recommendedName>
</protein>
<comment type="subcellular location">
    <subcellularLocation>
        <location evidence="1">Membrane</location>
        <topology evidence="1">Multi-pass membrane protein</topology>
    </subcellularLocation>
</comment>
<dbReference type="AlphaFoldDB" id="E3LCU5"/>
<dbReference type="PANTHER" id="PTHR31552">
    <property type="entry name" value="SERPENTINE RECEPTOR CLASS GAMMA"/>
    <property type="match status" value="1"/>
</dbReference>
<evidence type="ECO:0000256" key="5">
    <source>
        <dbReference type="ARBA" id="ARBA00023136"/>
    </source>
</evidence>
<sequence>MAFVQYGVALLIALNRMTIIIKMNFFAEKWLKYGRVLMILVVFLPSIATFPFFFNEVYFKYIESGDRYQLTSDYNISSLFTIVFLVLCIVTVLASVFNAVTLIMIKRLVLLPKNLALVNVASDYQYFLVSVCSTVVLIIGTGITFSMRIAEKNSYLYNVTNALLPFVTNLLSLHQPFVLMIFSPRIREVVLGMVCRIVCCDCCKDPPTKTVANNTSGIT</sequence>
<feature type="transmembrane region" description="Helical" evidence="6">
    <location>
        <begin position="162"/>
        <end position="182"/>
    </location>
</feature>
<evidence type="ECO:0000256" key="6">
    <source>
        <dbReference type="RuleBase" id="RU280813"/>
    </source>
</evidence>
<keyword evidence="4 6" id="KW-1133">Transmembrane helix</keyword>
<comment type="caution">
    <text evidence="6">Lacks conserved residue(s) required for the propagation of feature annotation.</text>
</comment>
<gene>
    <name evidence="7" type="ORF">CRE_00525</name>
</gene>
<organism evidence="8">
    <name type="scientific">Caenorhabditis remanei</name>
    <name type="common">Caenorhabditis vulgaris</name>
    <dbReference type="NCBI Taxonomy" id="31234"/>
    <lineage>
        <taxon>Eukaryota</taxon>
        <taxon>Metazoa</taxon>
        <taxon>Ecdysozoa</taxon>
        <taxon>Nematoda</taxon>
        <taxon>Chromadorea</taxon>
        <taxon>Rhabditida</taxon>
        <taxon>Rhabditina</taxon>
        <taxon>Rhabditomorpha</taxon>
        <taxon>Rhabditoidea</taxon>
        <taxon>Rhabditidae</taxon>
        <taxon>Peloderinae</taxon>
        <taxon>Caenorhabditis</taxon>
    </lineage>
</organism>
<dbReference type="HOGENOM" id="CLU_1262574_0_0_1"/>
<evidence type="ECO:0000313" key="8">
    <source>
        <dbReference type="Proteomes" id="UP000008281"/>
    </source>
</evidence>
<accession>E3LCU5</accession>
<dbReference type="InParanoid" id="E3LCU5"/>
<evidence type="ECO:0000313" key="7">
    <source>
        <dbReference type="EMBL" id="EFO82412.1"/>
    </source>
</evidence>
<evidence type="ECO:0000256" key="4">
    <source>
        <dbReference type="ARBA" id="ARBA00022989"/>
    </source>
</evidence>
<name>E3LCU5_CAERE</name>
<dbReference type="SUPFAM" id="SSF81321">
    <property type="entry name" value="Family A G protein-coupled receptor-like"/>
    <property type="match status" value="1"/>
</dbReference>
<feature type="transmembrane region" description="Helical" evidence="6">
    <location>
        <begin position="126"/>
        <end position="150"/>
    </location>
</feature>
<proteinExistence type="inferred from homology"/>
<dbReference type="PANTHER" id="PTHR31552:SF3">
    <property type="entry name" value="SERPENTINE RECEPTOR CLASS GAMMA"/>
    <property type="match status" value="1"/>
</dbReference>